<accession>A0ABT0V904</accession>
<name>A0ABT0V904_9HYPH</name>
<dbReference type="EMBL" id="JAMQAY010000005">
    <property type="protein sequence ID" value="MCM2402301.1"/>
    <property type="molecule type" value="Genomic_DNA"/>
</dbReference>
<evidence type="ECO:0000313" key="2">
    <source>
        <dbReference type="EMBL" id="MCM2402301.1"/>
    </source>
</evidence>
<feature type="domain" description="Aldehyde oxidase/xanthine dehydrogenase a/b hammerhead" evidence="1">
    <location>
        <begin position="244"/>
        <end position="326"/>
    </location>
</feature>
<sequence length="760" mass="81736">MTMASIGKIARRTFLLGTAAVAGGVAFGYYSYRKPFANPLKDELAEGEATFNPYVKIGSDNRITIVAPRAEMGQGSYTTLAALVCEELDVLLDQVVIEHGPSAPAYYNAAAMREGAPFPRFDESFLAESLRGTMGVVAKFVALQFTGGSTSMIDGFDRMRHAGAAARETLKQAAARRLGAQAASLTTKDGIITDPASGRALSYGDVALEAAELAPPSDITLRERKDWKLLGKPQPRKDMLAKVTGAPIYGVDVDLPDMLYGTVRMNPSPGGRMRSFDGTAALAMPGVKKIVAIDSPYGHGIGVIADNTWRAFKAAEAVTIEWDKGPIPSSSAEMEALLTEALKGTDSFSLRTLGDPDLVFADAPHDSIVEAEYDAPFLSHAAMEPMNATARLKDGLLEVWAPNQGPTLIDTVGSRITGLPKEKIRVHTTFLGGGFGRRIEPDFSDYAIRLALEAEGRPVKVTWTREEDMTHGPYRPVAKARYKASLGEKGIPRALVGSVASPSVMESAIGRYYPDIPMGGPDNALIDGAFNQPYGIENYRIDGRKVPLAVPVGFWRSVGNSYNVFMHESFIDEIAHAGGRDPLDLRRELMADFPVARAVVEKVADMAGWATPAQPGHARGLAFSLSFGTWVAEVVEISERDGAIRIENVWCAADPGLVLDPLNFKAQMMSGIVFGLSAAIGQQITFVDGAVEQSNFHDHDALRIDRCPRIEVELLENAPHMGGAGEPGTPPSMPALGNAIFALTGKRLRRLPFANEIEFA</sequence>
<dbReference type="Pfam" id="PF02738">
    <property type="entry name" value="MoCoBD_1"/>
    <property type="match status" value="1"/>
</dbReference>
<dbReference type="PROSITE" id="PS51318">
    <property type="entry name" value="TAT"/>
    <property type="match status" value="1"/>
</dbReference>
<dbReference type="SUPFAM" id="SSF56003">
    <property type="entry name" value="Molybdenum cofactor-binding domain"/>
    <property type="match status" value="2"/>
</dbReference>
<dbReference type="InterPro" id="IPR006311">
    <property type="entry name" value="TAT_signal"/>
</dbReference>
<dbReference type="PANTHER" id="PTHR47495:SF2">
    <property type="entry name" value="ALDEHYDE DEHYDROGENASE"/>
    <property type="match status" value="1"/>
</dbReference>
<dbReference type="InterPro" id="IPR008274">
    <property type="entry name" value="AldOxase/xan_DH_MoCoBD1"/>
</dbReference>
<dbReference type="InterPro" id="IPR012368">
    <property type="entry name" value="OxRdtase_Mopterin-bd_su_IorB"/>
</dbReference>
<proteinExistence type="predicted"/>
<dbReference type="SMART" id="SM01008">
    <property type="entry name" value="Ald_Xan_dh_C"/>
    <property type="match status" value="1"/>
</dbReference>
<dbReference type="InterPro" id="IPR052516">
    <property type="entry name" value="N-heterocyclic_Hydroxylase"/>
</dbReference>
<dbReference type="InterPro" id="IPR000674">
    <property type="entry name" value="Ald_Oxase/Xan_DH_a/b"/>
</dbReference>
<comment type="caution">
    <text evidence="2">The sequence shown here is derived from an EMBL/GenBank/DDBJ whole genome shotgun (WGS) entry which is preliminary data.</text>
</comment>
<evidence type="ECO:0000313" key="3">
    <source>
        <dbReference type="Proteomes" id="UP001155079"/>
    </source>
</evidence>
<dbReference type="Pfam" id="PF20256">
    <property type="entry name" value="MoCoBD_2"/>
    <property type="match status" value="1"/>
</dbReference>
<dbReference type="InterPro" id="IPR037165">
    <property type="entry name" value="AldOxase/xan_DH_Mopterin-bd_sf"/>
</dbReference>
<organism evidence="2 3">
    <name type="scientific">Ciceribacter sichuanensis</name>
    <dbReference type="NCBI Taxonomy" id="2949647"/>
    <lineage>
        <taxon>Bacteria</taxon>
        <taxon>Pseudomonadati</taxon>
        <taxon>Pseudomonadota</taxon>
        <taxon>Alphaproteobacteria</taxon>
        <taxon>Hyphomicrobiales</taxon>
        <taxon>Rhizobiaceae</taxon>
        <taxon>Ciceribacter</taxon>
    </lineage>
</organism>
<evidence type="ECO:0000259" key="1">
    <source>
        <dbReference type="SMART" id="SM01008"/>
    </source>
</evidence>
<dbReference type="InterPro" id="IPR046867">
    <property type="entry name" value="AldOxase/xan_DH_MoCoBD2"/>
</dbReference>
<protein>
    <submittedName>
        <fullName evidence="2">Molybdopterin-dependent oxidoreductase</fullName>
    </submittedName>
</protein>
<dbReference type="Gene3D" id="3.90.1170.50">
    <property type="entry name" value="Aldehyde oxidase/xanthine dehydrogenase, a/b hammerhead"/>
    <property type="match status" value="1"/>
</dbReference>
<dbReference type="PANTHER" id="PTHR47495">
    <property type="entry name" value="ALDEHYDE DEHYDROGENASE"/>
    <property type="match status" value="1"/>
</dbReference>
<dbReference type="PIRSF" id="PIRSF036389">
    <property type="entry name" value="IOR_B"/>
    <property type="match status" value="1"/>
</dbReference>
<reference evidence="2 3" key="1">
    <citation type="submission" date="2022-06" db="EMBL/GenBank/DDBJ databases">
        <authorList>
            <person name="Sun Q."/>
        </authorList>
    </citation>
    <scope>NUCLEOTIDE SEQUENCE [LARGE SCALE GENOMIC DNA]</scope>
    <source>
        <strain evidence="2 3">S153</strain>
    </source>
</reference>
<gene>
    <name evidence="2" type="ORF">NBH20_14120</name>
</gene>
<dbReference type="Proteomes" id="UP001155079">
    <property type="component" value="Unassembled WGS sequence"/>
</dbReference>
<dbReference type="Gene3D" id="3.30.365.10">
    <property type="entry name" value="Aldehyde oxidase/xanthine dehydrogenase, molybdopterin binding domain"/>
    <property type="match status" value="4"/>
</dbReference>
<keyword evidence="3" id="KW-1185">Reference proteome</keyword>